<feature type="disulfide bond" evidence="12">
    <location>
        <begin position="144"/>
        <end position="149"/>
    </location>
</feature>
<dbReference type="FunFam" id="2.40.70.10:FF:000060">
    <property type="entry name" value="Aspartic-type endopeptidase ctsD"/>
    <property type="match status" value="1"/>
</dbReference>
<dbReference type="Proteomes" id="UP000481858">
    <property type="component" value="Unassembled WGS sequence"/>
</dbReference>
<comment type="similarity">
    <text evidence="2 13">Belongs to the peptidase A1 family.</text>
</comment>
<dbReference type="PRINTS" id="PR00792">
    <property type="entry name" value="PEPSIN"/>
</dbReference>
<evidence type="ECO:0000256" key="7">
    <source>
        <dbReference type="ARBA" id="ARBA00022801"/>
    </source>
</evidence>
<keyword evidence="8" id="KW-0472">Membrane</keyword>
<evidence type="ECO:0000256" key="6">
    <source>
        <dbReference type="ARBA" id="ARBA00022750"/>
    </source>
</evidence>
<dbReference type="PROSITE" id="PS51767">
    <property type="entry name" value="PEPTIDASE_A1"/>
    <property type="match status" value="1"/>
</dbReference>
<dbReference type="GO" id="GO:0005886">
    <property type="term" value="C:plasma membrane"/>
    <property type="evidence" value="ECO:0007669"/>
    <property type="project" value="UniProtKB-SubCell"/>
</dbReference>
<dbReference type="OrthoDB" id="660550at2759"/>
<feature type="region of interest" description="Disordered" evidence="14">
    <location>
        <begin position="422"/>
        <end position="484"/>
    </location>
</feature>
<feature type="compositionally biased region" description="Low complexity" evidence="14">
    <location>
        <begin position="422"/>
        <end position="445"/>
    </location>
</feature>
<dbReference type="GO" id="GO:0004190">
    <property type="term" value="F:aspartic-type endopeptidase activity"/>
    <property type="evidence" value="ECO:0007669"/>
    <property type="project" value="UniProtKB-KW"/>
</dbReference>
<evidence type="ECO:0000256" key="8">
    <source>
        <dbReference type="ARBA" id="ARBA00023136"/>
    </source>
</evidence>
<dbReference type="InterPro" id="IPR021109">
    <property type="entry name" value="Peptidase_aspartic_dom_sf"/>
</dbReference>
<feature type="domain" description="Peptidase A1" evidence="16">
    <location>
        <begin position="113"/>
        <end position="412"/>
    </location>
</feature>
<comment type="subcellular location">
    <subcellularLocation>
        <location evidence="1">Cell membrane</location>
    </subcellularLocation>
</comment>
<keyword evidence="7 13" id="KW-0378">Hydrolase</keyword>
<evidence type="ECO:0000256" key="5">
    <source>
        <dbReference type="ARBA" id="ARBA00022729"/>
    </source>
</evidence>
<dbReference type="PROSITE" id="PS00141">
    <property type="entry name" value="ASP_PROTEASE"/>
    <property type="match status" value="1"/>
</dbReference>
<keyword evidence="18" id="KW-1185">Reference proteome</keyword>
<dbReference type="SUPFAM" id="SSF50630">
    <property type="entry name" value="Acid proteases"/>
    <property type="match status" value="1"/>
</dbReference>
<keyword evidence="3" id="KW-1003">Cell membrane</keyword>
<feature type="compositionally biased region" description="Polar residues" evidence="14">
    <location>
        <begin position="464"/>
        <end position="484"/>
    </location>
</feature>
<evidence type="ECO:0000256" key="2">
    <source>
        <dbReference type="ARBA" id="ARBA00007447"/>
    </source>
</evidence>
<protein>
    <recommendedName>
        <fullName evidence="16">Peptidase A1 domain-containing protein</fullName>
    </recommendedName>
</protein>
<dbReference type="AlphaFoldDB" id="A0A7C8MXE3"/>
<evidence type="ECO:0000313" key="18">
    <source>
        <dbReference type="Proteomes" id="UP000481858"/>
    </source>
</evidence>
<dbReference type="InterPro" id="IPR001461">
    <property type="entry name" value="Aspartic_peptidase_A1"/>
</dbReference>
<accession>A0A7C8MXE3</accession>
<evidence type="ECO:0000256" key="13">
    <source>
        <dbReference type="RuleBase" id="RU000454"/>
    </source>
</evidence>
<gene>
    <name evidence="17" type="ORF">GQX73_g1771</name>
</gene>
<keyword evidence="4 13" id="KW-0645">Protease</keyword>
<keyword evidence="6 13" id="KW-0064">Aspartyl protease</keyword>
<dbReference type="Pfam" id="PF00026">
    <property type="entry name" value="Asp"/>
    <property type="match status" value="1"/>
</dbReference>
<keyword evidence="12" id="KW-1015">Disulfide bond</keyword>
<dbReference type="FunFam" id="2.40.70.10:FF:000085">
    <property type="entry name" value="Aspartic-type endopeptidase (CtsD), putative"/>
    <property type="match status" value="1"/>
</dbReference>
<keyword evidence="9" id="KW-0325">Glycoprotein</keyword>
<dbReference type="EMBL" id="WUBL01000010">
    <property type="protein sequence ID" value="KAF2971851.1"/>
    <property type="molecule type" value="Genomic_DNA"/>
</dbReference>
<feature type="active site" evidence="11">
    <location>
        <position position="131"/>
    </location>
</feature>
<keyword evidence="10" id="KW-0449">Lipoprotein</keyword>
<dbReference type="Gene3D" id="2.40.70.10">
    <property type="entry name" value="Acid Proteases"/>
    <property type="match status" value="2"/>
</dbReference>
<keyword evidence="5 15" id="KW-0732">Signal</keyword>
<comment type="caution">
    <text evidence="17">The sequence shown here is derived from an EMBL/GenBank/DDBJ whole genome shotgun (WGS) entry which is preliminary data.</text>
</comment>
<dbReference type="InterPro" id="IPR001969">
    <property type="entry name" value="Aspartic_peptidase_AS"/>
</dbReference>
<evidence type="ECO:0000256" key="10">
    <source>
        <dbReference type="ARBA" id="ARBA00023288"/>
    </source>
</evidence>
<evidence type="ECO:0000256" key="12">
    <source>
        <dbReference type="PIRSR" id="PIRSR601461-2"/>
    </source>
</evidence>
<feature type="region of interest" description="Disordered" evidence="14">
    <location>
        <begin position="58"/>
        <end position="78"/>
    </location>
</feature>
<dbReference type="InterPro" id="IPR034164">
    <property type="entry name" value="Pepsin-like_dom"/>
</dbReference>
<feature type="chain" id="PRO_5028974731" description="Peptidase A1 domain-containing protein" evidence="15">
    <location>
        <begin position="20"/>
        <end position="724"/>
    </location>
</feature>
<evidence type="ECO:0000256" key="1">
    <source>
        <dbReference type="ARBA" id="ARBA00004236"/>
    </source>
</evidence>
<dbReference type="InterPro" id="IPR033121">
    <property type="entry name" value="PEPTIDASE_A1"/>
</dbReference>
<proteinExistence type="inferred from homology"/>
<evidence type="ECO:0000256" key="15">
    <source>
        <dbReference type="SAM" id="SignalP"/>
    </source>
</evidence>
<feature type="signal peptide" evidence="15">
    <location>
        <begin position="1"/>
        <end position="19"/>
    </location>
</feature>
<dbReference type="InParanoid" id="A0A7C8MXE3"/>
<evidence type="ECO:0000259" key="16">
    <source>
        <dbReference type="PROSITE" id="PS51767"/>
    </source>
</evidence>
<sequence length="724" mass="78601">MHLAFTLLQLSLWVTNIYALVAGAPEGQYEARSQNIDDESSKGFVTFRLVKKATTPSKYKPVITPRSPRNDGQDTGDSGVIADRASGYKIVKAQEPTFQHSAGIDQDGTDYSYFAEVELGSDAKRLYMLLDTGASTTWVMGSTCKSKACLIHNTFGPEDSETYNDTGKAYSVEYGTGSVRGHVVEDSLALAGLSVNFSFGVANTTSDQFTQFPFDGILGLATSSDTWLSAVMEAKLIDSNMFGISLSRNSDGTNDGEIVFGGVNPDKYTGNITYSSIKSNSAWTIPMDGITVGDESAGVTGRSAYIDTGTSFVFGPPSDVEAVYKLIPGSSSSDGSTYNVPCDTDREIAFTFSGESWKVSSKDFISGPNSEGKCTGNIYGIEYVSGGWLLGDVFLKNVYSVFDVDNGRIGFAAKAIPETIEPSSTTTTIPTETSTSSVSTDSISSAVPTGDMTGLNGHEAPSATGASAGQSMATETAQPDSTDSSGVKLGLGCTMAVLACSHNAPLDTCNVVVLKDAWENLLTIKHKHRAQEYCQEEKDQEAVRTLYIVAGQASTSNWRGIDTFVMPYIQWEVVRIIGNETDGYGTFPEKVKRLLEATGMGWAAIPDAYRRVPARFKNLALNNGFLTMKTVMMNRMQHELDLRYQAQPNHRLDVMENQVMDVNIDMMRMCNQVTEWFRDTDKRIVNTNDRITESGRHGNDSDYHIVALGKTLTSQYVNECDALR</sequence>
<dbReference type="PANTHER" id="PTHR47966">
    <property type="entry name" value="BETA-SITE APP-CLEAVING ENZYME, ISOFORM A-RELATED"/>
    <property type="match status" value="1"/>
</dbReference>
<feature type="active site" evidence="11">
    <location>
        <position position="307"/>
    </location>
</feature>
<evidence type="ECO:0000256" key="9">
    <source>
        <dbReference type="ARBA" id="ARBA00023180"/>
    </source>
</evidence>
<dbReference type="PANTHER" id="PTHR47966:SF75">
    <property type="entry name" value="ENDOPEPTIDASE (CTSD), PUTATIVE (AFU_ORTHOLOGUE AFUA_4G07040)-RELATED"/>
    <property type="match status" value="1"/>
</dbReference>
<name>A0A7C8MXE3_9PEZI</name>
<reference evidence="17 18" key="1">
    <citation type="submission" date="2019-12" db="EMBL/GenBank/DDBJ databases">
        <title>Draft genome sequence of the ascomycete Xylaria multiplex DSM 110363.</title>
        <authorList>
            <person name="Buettner E."/>
            <person name="Kellner H."/>
        </authorList>
    </citation>
    <scope>NUCLEOTIDE SEQUENCE [LARGE SCALE GENOMIC DNA]</scope>
    <source>
        <strain evidence="17 18">DSM 110363</strain>
    </source>
</reference>
<dbReference type="CDD" id="cd05471">
    <property type="entry name" value="pepsin_like"/>
    <property type="match status" value="1"/>
</dbReference>
<dbReference type="GO" id="GO:0006508">
    <property type="term" value="P:proteolysis"/>
    <property type="evidence" value="ECO:0007669"/>
    <property type="project" value="UniProtKB-KW"/>
</dbReference>
<evidence type="ECO:0000256" key="14">
    <source>
        <dbReference type="SAM" id="MobiDB-lite"/>
    </source>
</evidence>
<evidence type="ECO:0000256" key="11">
    <source>
        <dbReference type="PIRSR" id="PIRSR601461-1"/>
    </source>
</evidence>
<evidence type="ECO:0000256" key="4">
    <source>
        <dbReference type="ARBA" id="ARBA00022670"/>
    </source>
</evidence>
<evidence type="ECO:0000313" key="17">
    <source>
        <dbReference type="EMBL" id="KAF2971851.1"/>
    </source>
</evidence>
<organism evidence="17 18">
    <name type="scientific">Xylaria multiplex</name>
    <dbReference type="NCBI Taxonomy" id="323545"/>
    <lineage>
        <taxon>Eukaryota</taxon>
        <taxon>Fungi</taxon>
        <taxon>Dikarya</taxon>
        <taxon>Ascomycota</taxon>
        <taxon>Pezizomycotina</taxon>
        <taxon>Sordariomycetes</taxon>
        <taxon>Xylariomycetidae</taxon>
        <taxon>Xylariales</taxon>
        <taxon>Xylariaceae</taxon>
        <taxon>Xylaria</taxon>
    </lineage>
</organism>
<evidence type="ECO:0000256" key="3">
    <source>
        <dbReference type="ARBA" id="ARBA00022475"/>
    </source>
</evidence>